<gene>
    <name evidence="2" type="ORF">CLUP02_17366</name>
</gene>
<dbReference type="Proteomes" id="UP000830671">
    <property type="component" value="Chromosome 10"/>
</dbReference>
<dbReference type="RefSeq" id="XP_049137502.1">
    <property type="nucleotide sequence ID" value="XM_049296278.1"/>
</dbReference>
<dbReference type="GeneID" id="73351288"/>
<accession>A0A9Q8SG31</accession>
<dbReference type="KEGG" id="clup:CLUP02_17366"/>
<organism evidence="2 3">
    <name type="scientific">Colletotrichum lupini</name>
    <dbReference type="NCBI Taxonomy" id="145971"/>
    <lineage>
        <taxon>Eukaryota</taxon>
        <taxon>Fungi</taxon>
        <taxon>Dikarya</taxon>
        <taxon>Ascomycota</taxon>
        <taxon>Pezizomycotina</taxon>
        <taxon>Sordariomycetes</taxon>
        <taxon>Hypocreomycetidae</taxon>
        <taxon>Glomerellales</taxon>
        <taxon>Glomerellaceae</taxon>
        <taxon>Colletotrichum</taxon>
        <taxon>Colletotrichum acutatum species complex</taxon>
    </lineage>
</organism>
<name>A0A9Q8SG31_9PEZI</name>
<evidence type="ECO:0000313" key="3">
    <source>
        <dbReference type="Proteomes" id="UP000830671"/>
    </source>
</evidence>
<keyword evidence="3" id="KW-1185">Reference proteome</keyword>
<feature type="region of interest" description="Disordered" evidence="1">
    <location>
        <begin position="60"/>
        <end position="82"/>
    </location>
</feature>
<proteinExistence type="predicted"/>
<reference evidence="2" key="1">
    <citation type="journal article" date="2021" name="Mol. Plant Microbe Interact.">
        <title>Complete Genome Sequence of the Plant-Pathogenic Fungus Colletotrichum lupini.</title>
        <authorList>
            <person name="Baroncelli R."/>
            <person name="Pensec F."/>
            <person name="Da Lio D."/>
            <person name="Boufleur T."/>
            <person name="Vicente I."/>
            <person name="Sarrocco S."/>
            <person name="Picot A."/>
            <person name="Baraldi E."/>
            <person name="Sukno S."/>
            <person name="Thon M."/>
            <person name="Le Floch G."/>
        </authorList>
    </citation>
    <scope>NUCLEOTIDE SEQUENCE</scope>
    <source>
        <strain evidence="2">IMI 504893</strain>
    </source>
</reference>
<evidence type="ECO:0000256" key="1">
    <source>
        <dbReference type="SAM" id="MobiDB-lite"/>
    </source>
</evidence>
<protein>
    <submittedName>
        <fullName evidence="2">Uncharacterized protein</fullName>
    </submittedName>
</protein>
<dbReference type="AlphaFoldDB" id="A0A9Q8SG31"/>
<dbReference type="EMBL" id="CP019472">
    <property type="protein sequence ID" value="UQC75857.1"/>
    <property type="molecule type" value="Genomic_DNA"/>
</dbReference>
<sequence>MVRRVGGNVEDGKIETFNGTRDRHEASMVYGYLGMVKATPTGEAGKRTDDGQVEWGEWVTDTGSGEHDAEPNPKGTSNVQSVPTGTWKASLLTGRGRPRMLELEPSAGPQGNLRNLVVAAKISPKLLVLHQSEPVSAVRLCLSATLAAACRGTYVLHPSGPSLPSPQIQIPWVALPLHFRLAFLGYLPNTPPT</sequence>
<evidence type="ECO:0000313" key="2">
    <source>
        <dbReference type="EMBL" id="UQC75857.1"/>
    </source>
</evidence>